<comment type="catalytic activity">
    <reaction evidence="4">
        <text>a hydroperoxide + [thioredoxin]-dithiol = an alcohol + [thioredoxin]-disulfide + H2O</text>
        <dbReference type="Rhea" id="RHEA:62620"/>
        <dbReference type="Rhea" id="RHEA-COMP:10698"/>
        <dbReference type="Rhea" id="RHEA-COMP:10700"/>
        <dbReference type="ChEBI" id="CHEBI:15377"/>
        <dbReference type="ChEBI" id="CHEBI:29950"/>
        <dbReference type="ChEBI" id="CHEBI:30879"/>
        <dbReference type="ChEBI" id="CHEBI:35924"/>
        <dbReference type="ChEBI" id="CHEBI:50058"/>
        <dbReference type="EC" id="1.11.1.24"/>
    </reaction>
</comment>
<feature type="compositionally biased region" description="Basic and acidic residues" evidence="5">
    <location>
        <begin position="1558"/>
        <end position="1567"/>
    </location>
</feature>
<feature type="region of interest" description="Disordered" evidence="5">
    <location>
        <begin position="413"/>
        <end position="454"/>
    </location>
</feature>
<dbReference type="GO" id="GO:0033554">
    <property type="term" value="P:cellular response to stress"/>
    <property type="evidence" value="ECO:0007669"/>
    <property type="project" value="TreeGrafter"/>
</dbReference>
<dbReference type="GO" id="GO:0045454">
    <property type="term" value="P:cell redox homeostasis"/>
    <property type="evidence" value="ECO:0007669"/>
    <property type="project" value="TreeGrafter"/>
</dbReference>
<dbReference type="InterPro" id="IPR036249">
    <property type="entry name" value="Thioredoxin-like_sf"/>
</dbReference>
<evidence type="ECO:0000256" key="1">
    <source>
        <dbReference type="ARBA" id="ARBA00009796"/>
    </source>
</evidence>
<feature type="compositionally biased region" description="Basic and acidic residues" evidence="5">
    <location>
        <begin position="1389"/>
        <end position="1407"/>
    </location>
</feature>
<feature type="compositionally biased region" description="Basic and acidic residues" evidence="5">
    <location>
        <begin position="1156"/>
        <end position="1180"/>
    </location>
</feature>
<feature type="compositionally biased region" description="Polar residues" evidence="5">
    <location>
        <begin position="413"/>
        <end position="425"/>
    </location>
</feature>
<feature type="region of interest" description="Disordered" evidence="5">
    <location>
        <begin position="992"/>
        <end position="1482"/>
    </location>
</feature>
<comment type="similarity">
    <text evidence="1">Belongs to the peroxiredoxin family. AhpC/Prx1 subfamily.</text>
</comment>
<feature type="compositionally biased region" description="Basic and acidic residues" evidence="5">
    <location>
        <begin position="1421"/>
        <end position="1431"/>
    </location>
</feature>
<feature type="region of interest" description="Disordered" evidence="5">
    <location>
        <begin position="1551"/>
        <end position="1570"/>
    </location>
</feature>
<organism evidence="7 8">
    <name type="scientific">Callosobruchus maculatus</name>
    <name type="common">Southern cowpea weevil</name>
    <name type="synonym">Pulse bruchid</name>
    <dbReference type="NCBI Taxonomy" id="64391"/>
    <lineage>
        <taxon>Eukaryota</taxon>
        <taxon>Metazoa</taxon>
        <taxon>Ecdysozoa</taxon>
        <taxon>Arthropoda</taxon>
        <taxon>Hexapoda</taxon>
        <taxon>Insecta</taxon>
        <taxon>Pterygota</taxon>
        <taxon>Neoptera</taxon>
        <taxon>Endopterygota</taxon>
        <taxon>Coleoptera</taxon>
        <taxon>Polyphaga</taxon>
        <taxon>Cucujiformia</taxon>
        <taxon>Chrysomeloidea</taxon>
        <taxon>Chrysomelidae</taxon>
        <taxon>Bruchinae</taxon>
        <taxon>Bruchini</taxon>
        <taxon>Callosobruchus</taxon>
    </lineage>
</organism>
<feature type="compositionally biased region" description="Basic residues" evidence="5">
    <location>
        <begin position="1269"/>
        <end position="1282"/>
    </location>
</feature>
<keyword evidence="8" id="KW-1185">Reference proteome</keyword>
<feature type="region of interest" description="Disordered" evidence="5">
    <location>
        <begin position="574"/>
        <end position="598"/>
    </location>
</feature>
<feature type="region of interest" description="Disordered" evidence="5">
    <location>
        <begin position="1865"/>
        <end position="1885"/>
    </location>
</feature>
<evidence type="ECO:0000256" key="3">
    <source>
        <dbReference type="ARBA" id="ARBA00023002"/>
    </source>
</evidence>
<feature type="compositionally biased region" description="Basic residues" evidence="5">
    <location>
        <begin position="1322"/>
        <end position="1339"/>
    </location>
</feature>
<dbReference type="EC" id="1.11.1.24" evidence="2"/>
<reference evidence="7 8" key="1">
    <citation type="submission" date="2019-01" db="EMBL/GenBank/DDBJ databases">
        <authorList>
            <person name="Sayadi A."/>
        </authorList>
    </citation>
    <scope>NUCLEOTIDE SEQUENCE [LARGE SCALE GENOMIC DNA]</scope>
</reference>
<feature type="compositionally biased region" description="Basic and acidic residues" evidence="5">
    <location>
        <begin position="1283"/>
        <end position="1307"/>
    </location>
</feature>
<dbReference type="GO" id="GO:0005829">
    <property type="term" value="C:cytosol"/>
    <property type="evidence" value="ECO:0007669"/>
    <property type="project" value="TreeGrafter"/>
</dbReference>
<dbReference type="GO" id="GO:0006979">
    <property type="term" value="P:response to oxidative stress"/>
    <property type="evidence" value="ECO:0007669"/>
    <property type="project" value="TreeGrafter"/>
</dbReference>
<gene>
    <name evidence="7" type="ORF">CALMAC_LOCUS11640</name>
</gene>
<dbReference type="PROSITE" id="PS51352">
    <property type="entry name" value="THIOREDOXIN_2"/>
    <property type="match status" value="1"/>
</dbReference>
<feature type="region of interest" description="Disordered" evidence="5">
    <location>
        <begin position="1909"/>
        <end position="1954"/>
    </location>
</feature>
<sequence>MSSKSRKIEEFLEQIELDFPRKETFSLQLITKWQKKIKLIFSIATDERYYHDLMKCIAKYIELLVVNLRATSNKRQLTYSKNFFSKIETLIGQEKNDAFMCDVTEKVLEVVTDATAHDWGMIKELLKVYWKIIKGAKPEIRSYTMEQLPDIWLYKLTDSISTFRDYDLQMLIIEVIIFLYGKNYLNNKIKDLIPESEDLSQQFVEIDPNHFDQDVRNFLNRLNQNSGNVFSIICDNIKLGEYLCITPLEDMKGLWVDFNLTNSVISWYCSIGTFDIEEDDRSKACELITILAEDVSSYKHTSSPSGDDIIVKLTLKSRPLNQHDKYKFLMGNITQCLFMLKYSDASQKLISHILPSMMRSKVMTEDASADGAECNFQSPRRNETLDKSIYGTDISVQSRDIWEITKSMNRSSDSFEAISESNISQHSKRSGLESPDQGLAQPQAPPVPAKSALKMPSQAQALPVIIEESAHYQVVPDSQEADRTAALQVGSEGFYTAQEDNPMSLDLDSLDVNVCDDVALQAQLAAFRVSEKENQIKMQSPEPRVGVPLKSYDYLMVVSDTANSDADIRVSCSAENEKKKPSKRRRRPLQERNAAASVKDTAAPVGLACAPGSPTVSEVVIPPTPKEKTAKTSGKLASAKLLRPCTPTLPDVVLDTKPESVEKDPQATTDRQNVKVSQTIETCIGQEQHDGIQNRSLTTDADEDADDNESVKSVVNLISSDTDATVIPPKKKKTLRKLNTTLSEETRCSERTAKDSRTELAMSSGDENFVTQYGKEPKRVLGKVRSSGRIKELRRRAKDKIQSITERGRKIARFNSSASTDILEEESRMTKQIVKDIDAEKEQHMEVLSLDVNDNVPVASLDLPKMNSSSDDSVFGAEQTPVLSQASKKAIVMKSSIEKQEFAPPKQDKVTKSLGVDVKQNEDLNRKTPQRINSDHESIFGASSSAPSEMIEGKPRPLRLSSKWTDRTANKLMKKPDLLFDDEVAKMLQRMHSSEDGAGIPVDSSFGLENMEEKSKGNSEAKSGINKEFVVPGKENNVKSYQRKSKARQQIVEKGGVNKIVASRKDDTEFKENTKDYRDDTKSSNDENIQISKTSNMSASKSGIDKKDEVPKNNEITEGSEAFPKDDISSSSDESFAAARSRTPPKKVTKSKTKKRKDEKVADPKKTTKTLTIDKFRQESDETQEYDSDSSSDESITAAKFSGSPRKTETEPRVTRQSNVTKVSPKGKGAAALKKNRASKTVKTNEQATENGIDSLSDDSIIAGNSSQSRKKKKSSRANRQTRRQDKSIKARAGRDSSKKSDEDLKNEVNSSNDDTTDFKKKATQKSKKTRLPTKKTIKSKISYSSDESQFYLRKKKRLHKLDSSPSNDGTPENMANKKSSQKNTFIEDTSKNTKSFVDELLEKMEAQDGLGMPSRPVSRSRGENEFDKLKTGNTEKTYLKSAKVPKDSEHKWQAETEPEREKRQPSQPVYHTNKHSSDAESHVGRKIIIQSDVILVQAKHVHQQKQILEHAAPPEAEQSFSNGAEEDIILATPLENRPNTNQEIVASGGNVSVSEKPTSKLSDRRQTRSYTKQAEIKIILSRADGDKEIASRKAKDQELPKPINIMPTTEVTEGNKDKDAIRKDAMSKLRKMQDEIRVMSDDDTGRNRSSGGDQIKSTQGPKTARRRSFNLEERIIEQTADIIVHKDANESEMPLTRHADQLNVSDEVSKKEKTVETGGLTKSIITEDDVDGRSEYTNNSHPRRRTRKLFDQSVPWYEMSAPDMNERSITTRTNEKSIETHENRNNVSILQKTGESGVKNRNWKGLNLVIPEETSTFRSNARISPVALEDVDHKNKRSPAEKVVILSGNKTRDEALARLVKYENKDRKRSQSETLYHSKPGHYKGTTTRGLGAFHDIIESFLSGSKHKFKPNKTWTSPKRQRAPRKSTSHRLSRKKPLDTVMRDEKGEMSPVSKIKRRKIDGNVSPEFEGDVRIPPIRTMPEEENDVLVNDGKKEHGGYVFELVEAPEWVGNAVQGSKRTELRSTDFHGKYLLMFFYPSDFGYIVAAPKELEEFSAVIDTFKSLNVEVVGCCTNDINVHMELLAQKPNILIPLIADSTLEISMAFSVYVPRWGHNLRAAILIDPKGTILWRFLLHDATRCLPVDQLLSFVKWQVG</sequence>
<evidence type="ECO:0000256" key="2">
    <source>
        <dbReference type="ARBA" id="ARBA00013017"/>
    </source>
</evidence>
<dbReference type="SUPFAM" id="SSF52833">
    <property type="entry name" value="Thioredoxin-like"/>
    <property type="match status" value="1"/>
</dbReference>
<evidence type="ECO:0000313" key="7">
    <source>
        <dbReference type="EMBL" id="VEN51069.1"/>
    </source>
</evidence>
<feature type="compositionally biased region" description="Basic and acidic residues" evidence="5">
    <location>
        <begin position="1445"/>
        <end position="1465"/>
    </location>
</feature>
<feature type="region of interest" description="Disordered" evidence="5">
    <location>
        <begin position="904"/>
        <end position="957"/>
    </location>
</feature>
<keyword evidence="3" id="KW-0560">Oxidoreductase</keyword>
<dbReference type="InterPro" id="IPR000866">
    <property type="entry name" value="AhpC/TSA"/>
</dbReference>
<dbReference type="InterPro" id="IPR013766">
    <property type="entry name" value="Thioredoxin_domain"/>
</dbReference>
<name>A0A653CTP8_CALMS</name>
<feature type="compositionally biased region" description="Polar residues" evidence="5">
    <location>
        <begin position="1648"/>
        <end position="1662"/>
    </location>
</feature>
<protein>
    <recommendedName>
        <fullName evidence="2">thioredoxin-dependent peroxiredoxin</fullName>
        <ecNumber evidence="2">1.11.1.24</ecNumber>
    </recommendedName>
</protein>
<dbReference type="PANTHER" id="PTHR10681:SF128">
    <property type="entry name" value="THIOREDOXIN-DEPENDENT PEROXIDE REDUCTASE, MITOCHONDRIAL"/>
    <property type="match status" value="1"/>
</dbReference>
<feature type="region of interest" description="Disordered" evidence="5">
    <location>
        <begin position="686"/>
        <end position="708"/>
    </location>
</feature>
<dbReference type="InterPro" id="IPR050217">
    <property type="entry name" value="Peroxiredoxin"/>
</dbReference>
<feature type="region of interest" description="Disordered" evidence="5">
    <location>
        <begin position="1638"/>
        <end position="1666"/>
    </location>
</feature>
<feature type="compositionally biased region" description="Polar residues" evidence="5">
    <location>
        <begin position="1377"/>
        <end position="1388"/>
    </location>
</feature>
<feature type="domain" description="Thioredoxin" evidence="6">
    <location>
        <begin position="2001"/>
        <end position="2156"/>
    </location>
</feature>
<feature type="compositionally biased region" description="Basic and acidic residues" evidence="5">
    <location>
        <begin position="1638"/>
        <end position="1647"/>
    </location>
</feature>
<dbReference type="OrthoDB" id="6356536at2759"/>
<accession>A0A653CTP8</accession>
<dbReference type="PANTHER" id="PTHR10681">
    <property type="entry name" value="THIOREDOXIN PEROXIDASE"/>
    <property type="match status" value="1"/>
</dbReference>
<dbReference type="GO" id="GO:0042744">
    <property type="term" value="P:hydrogen peroxide catabolic process"/>
    <property type="evidence" value="ECO:0007669"/>
    <property type="project" value="TreeGrafter"/>
</dbReference>
<feature type="compositionally biased region" description="Basic and acidic residues" evidence="5">
    <location>
        <begin position="1063"/>
        <end position="1085"/>
    </location>
</feature>
<evidence type="ECO:0000259" key="6">
    <source>
        <dbReference type="PROSITE" id="PS51352"/>
    </source>
</evidence>
<dbReference type="Gene3D" id="3.40.30.10">
    <property type="entry name" value="Glutaredoxin"/>
    <property type="match status" value="1"/>
</dbReference>
<feature type="compositionally biased region" description="Acidic residues" evidence="5">
    <location>
        <begin position="1181"/>
        <end position="1192"/>
    </location>
</feature>
<feature type="compositionally biased region" description="Polar residues" evidence="5">
    <location>
        <begin position="1241"/>
        <end position="1254"/>
    </location>
</feature>
<dbReference type="EMBL" id="CAACVG010008787">
    <property type="protein sequence ID" value="VEN51069.1"/>
    <property type="molecule type" value="Genomic_DNA"/>
</dbReference>
<proteinExistence type="inferred from homology"/>
<feature type="compositionally biased region" description="Basic and acidic residues" evidence="5">
    <location>
        <begin position="1103"/>
        <end position="1112"/>
    </location>
</feature>
<feature type="compositionally biased region" description="Basic and acidic residues" evidence="5">
    <location>
        <begin position="1937"/>
        <end position="1949"/>
    </location>
</feature>
<evidence type="ECO:0000256" key="4">
    <source>
        <dbReference type="ARBA" id="ARBA00049091"/>
    </source>
</evidence>
<feature type="compositionally biased region" description="Basic residues" evidence="5">
    <location>
        <begin position="1143"/>
        <end position="1155"/>
    </location>
</feature>
<feature type="compositionally biased region" description="Basic residues" evidence="5">
    <location>
        <begin position="1920"/>
        <end position="1936"/>
    </location>
</feature>
<dbReference type="Proteomes" id="UP000410492">
    <property type="component" value="Unassembled WGS sequence"/>
</dbReference>
<evidence type="ECO:0000256" key="5">
    <source>
        <dbReference type="SAM" id="MobiDB-lite"/>
    </source>
</evidence>
<dbReference type="Pfam" id="PF00578">
    <property type="entry name" value="AhpC-TSA"/>
    <property type="match status" value="1"/>
</dbReference>
<dbReference type="GO" id="GO:0008379">
    <property type="term" value="F:thioredoxin peroxidase activity"/>
    <property type="evidence" value="ECO:0007669"/>
    <property type="project" value="TreeGrafter"/>
</dbReference>
<evidence type="ECO:0000313" key="8">
    <source>
        <dbReference type="Proteomes" id="UP000410492"/>
    </source>
</evidence>
<feature type="compositionally biased region" description="Polar residues" evidence="5">
    <location>
        <begin position="1086"/>
        <end position="1101"/>
    </location>
</feature>